<dbReference type="AlphaFoldDB" id="A0A0M3K6E0"/>
<dbReference type="Proteomes" id="UP000267096">
    <property type="component" value="Unassembled WGS sequence"/>
</dbReference>
<proteinExistence type="predicted"/>
<organism evidence="4">
    <name type="scientific">Anisakis simplex</name>
    <name type="common">Herring worm</name>
    <dbReference type="NCBI Taxonomy" id="6269"/>
    <lineage>
        <taxon>Eukaryota</taxon>
        <taxon>Metazoa</taxon>
        <taxon>Ecdysozoa</taxon>
        <taxon>Nematoda</taxon>
        <taxon>Chromadorea</taxon>
        <taxon>Rhabditida</taxon>
        <taxon>Spirurina</taxon>
        <taxon>Ascaridomorpha</taxon>
        <taxon>Ascaridoidea</taxon>
        <taxon>Anisakidae</taxon>
        <taxon>Anisakis</taxon>
        <taxon>Anisakis simplex complex</taxon>
    </lineage>
</organism>
<evidence type="ECO:0000313" key="4">
    <source>
        <dbReference type="WBParaSite" id="ASIM_0001653101-mRNA-1"/>
    </source>
</evidence>
<accession>A0A0M3K6E0</accession>
<protein>
    <submittedName>
        <fullName evidence="4">CUT domain-containing protein</fullName>
    </submittedName>
</protein>
<reference evidence="2 3" key="2">
    <citation type="submission" date="2018-11" db="EMBL/GenBank/DDBJ databases">
        <authorList>
            <consortium name="Pathogen Informatics"/>
        </authorList>
    </citation>
    <scope>NUCLEOTIDE SEQUENCE [LARGE SCALE GENOMIC DNA]</scope>
</reference>
<gene>
    <name evidence="2" type="ORF">ASIM_LOCUS15938</name>
</gene>
<sequence>MKSSLLPYIRAQIPNQDEVLLNARNGSISSSVIQTSPITLLQFGSSESEDHSSTTPHLLEKSFDSSQYHNRNALQKADYDRISEKSSINQSVTQWNALETLNDHPKQPLDSHFVGFDDIQSTSASNFSEKKSSNVNRSYLERVNALAKNDEFKSDDRKLIVDGNNNPITSKTFPSGISNGLKIRPIYNNRMLADRNVAIANGINEPVILTHLGSVSSSTDQLEHAKFLAANAAMSKSNTNSTPSDIVTMLSKIVDPPQLGGQFHRLAQYFGLDRINGEQGSQLFNKLMNWKDRAIKDKNRLTEGSSLSEQAKNLDGLQPIQPVNAIRPVSYGFCCYHV</sequence>
<dbReference type="EMBL" id="UYRR01032680">
    <property type="protein sequence ID" value="VDK56464.1"/>
    <property type="molecule type" value="Genomic_DNA"/>
</dbReference>
<feature type="compositionally biased region" description="Basic and acidic residues" evidence="1">
    <location>
        <begin position="48"/>
        <end position="63"/>
    </location>
</feature>
<dbReference type="WBParaSite" id="ASIM_0001653101-mRNA-1">
    <property type="protein sequence ID" value="ASIM_0001653101-mRNA-1"/>
    <property type="gene ID" value="ASIM_0001653101"/>
</dbReference>
<feature type="region of interest" description="Disordered" evidence="1">
    <location>
        <begin position="44"/>
        <end position="64"/>
    </location>
</feature>
<evidence type="ECO:0000313" key="3">
    <source>
        <dbReference type="Proteomes" id="UP000267096"/>
    </source>
</evidence>
<keyword evidence="3" id="KW-1185">Reference proteome</keyword>
<reference evidence="4" key="1">
    <citation type="submission" date="2017-02" db="UniProtKB">
        <authorList>
            <consortium name="WormBaseParasite"/>
        </authorList>
    </citation>
    <scope>IDENTIFICATION</scope>
</reference>
<name>A0A0M3K6E0_ANISI</name>
<evidence type="ECO:0000256" key="1">
    <source>
        <dbReference type="SAM" id="MobiDB-lite"/>
    </source>
</evidence>
<evidence type="ECO:0000313" key="2">
    <source>
        <dbReference type="EMBL" id="VDK56464.1"/>
    </source>
</evidence>